<feature type="compositionally biased region" description="Low complexity" evidence="6">
    <location>
        <begin position="94"/>
        <end position="107"/>
    </location>
</feature>
<evidence type="ECO:0000256" key="6">
    <source>
        <dbReference type="SAM" id="MobiDB-lite"/>
    </source>
</evidence>
<feature type="region of interest" description="Disordered" evidence="6">
    <location>
        <begin position="46"/>
        <end position="81"/>
    </location>
</feature>
<feature type="region of interest" description="Disordered" evidence="6">
    <location>
        <begin position="1225"/>
        <end position="1300"/>
    </location>
</feature>
<feature type="compositionally biased region" description="Polar residues" evidence="6">
    <location>
        <begin position="872"/>
        <end position="891"/>
    </location>
</feature>
<evidence type="ECO:0000256" key="4">
    <source>
        <dbReference type="ARBA" id="ARBA00023242"/>
    </source>
</evidence>
<comment type="subcellular location">
    <subcellularLocation>
        <location evidence="1">Nucleus</location>
    </subcellularLocation>
</comment>
<feature type="region of interest" description="Disordered" evidence="6">
    <location>
        <begin position="481"/>
        <end position="638"/>
    </location>
</feature>
<feature type="compositionally biased region" description="Polar residues" evidence="6">
    <location>
        <begin position="372"/>
        <end position="389"/>
    </location>
</feature>
<protein>
    <submittedName>
        <fullName evidence="7">Uncharacterized protein</fullName>
    </submittedName>
</protein>
<comment type="caution">
    <text evidence="7">The sequence shown here is derived from an EMBL/GenBank/DDBJ whole genome shotgun (WGS) entry which is preliminary data.</text>
</comment>
<dbReference type="GO" id="GO:0005634">
    <property type="term" value="C:nucleus"/>
    <property type="evidence" value="ECO:0007669"/>
    <property type="project" value="UniProtKB-SubCell"/>
</dbReference>
<feature type="compositionally biased region" description="Polar residues" evidence="6">
    <location>
        <begin position="1246"/>
        <end position="1287"/>
    </location>
</feature>
<dbReference type="EMBL" id="JAGEUA010000006">
    <property type="protein sequence ID" value="KAL0973924.1"/>
    <property type="molecule type" value="Genomic_DNA"/>
</dbReference>
<feature type="compositionally biased region" description="Basic and acidic residues" evidence="6">
    <location>
        <begin position="623"/>
        <end position="633"/>
    </location>
</feature>
<evidence type="ECO:0000313" key="8">
    <source>
        <dbReference type="Proteomes" id="UP001557470"/>
    </source>
</evidence>
<feature type="coiled-coil region" evidence="5">
    <location>
        <begin position="1151"/>
        <end position="1185"/>
    </location>
</feature>
<name>A0ABD0WK66_UMBPY</name>
<dbReference type="InterPro" id="IPR051293">
    <property type="entry name" value="MTUS1/CCDC69"/>
</dbReference>
<feature type="region of interest" description="Disordered" evidence="6">
    <location>
        <begin position="676"/>
        <end position="904"/>
    </location>
</feature>
<evidence type="ECO:0000256" key="3">
    <source>
        <dbReference type="ARBA" id="ARBA00023054"/>
    </source>
</evidence>
<feature type="compositionally biased region" description="Polar residues" evidence="6">
    <location>
        <begin position="603"/>
        <end position="616"/>
    </location>
</feature>
<reference evidence="7 8" key="1">
    <citation type="submission" date="2024-06" db="EMBL/GenBank/DDBJ databases">
        <authorList>
            <person name="Pan Q."/>
            <person name="Wen M."/>
            <person name="Jouanno E."/>
            <person name="Zahm M."/>
            <person name="Klopp C."/>
            <person name="Cabau C."/>
            <person name="Louis A."/>
            <person name="Berthelot C."/>
            <person name="Parey E."/>
            <person name="Roest Crollius H."/>
            <person name="Montfort J."/>
            <person name="Robinson-Rechavi M."/>
            <person name="Bouchez O."/>
            <person name="Lampietro C."/>
            <person name="Lopez Roques C."/>
            <person name="Donnadieu C."/>
            <person name="Postlethwait J."/>
            <person name="Bobe J."/>
            <person name="Verreycken H."/>
            <person name="Guiguen Y."/>
        </authorList>
    </citation>
    <scope>NUCLEOTIDE SEQUENCE [LARGE SCALE GENOMIC DNA]</scope>
    <source>
        <strain evidence="7">Up_M1</strain>
        <tissue evidence="7">Testis</tissue>
    </source>
</reference>
<feature type="compositionally biased region" description="Polar residues" evidence="6">
    <location>
        <begin position="787"/>
        <end position="808"/>
    </location>
</feature>
<evidence type="ECO:0000256" key="2">
    <source>
        <dbReference type="ARBA" id="ARBA00007585"/>
    </source>
</evidence>
<feature type="region of interest" description="Disordered" evidence="6">
    <location>
        <begin position="1"/>
        <end position="26"/>
    </location>
</feature>
<feature type="compositionally biased region" description="Low complexity" evidence="6">
    <location>
        <begin position="46"/>
        <end position="60"/>
    </location>
</feature>
<evidence type="ECO:0000256" key="5">
    <source>
        <dbReference type="SAM" id="Coils"/>
    </source>
</evidence>
<feature type="compositionally biased region" description="Polar residues" evidence="6">
    <location>
        <begin position="680"/>
        <end position="689"/>
    </location>
</feature>
<organism evidence="7 8">
    <name type="scientific">Umbra pygmaea</name>
    <name type="common">Eastern mudminnow</name>
    <dbReference type="NCBI Taxonomy" id="75934"/>
    <lineage>
        <taxon>Eukaryota</taxon>
        <taxon>Metazoa</taxon>
        <taxon>Chordata</taxon>
        <taxon>Craniata</taxon>
        <taxon>Vertebrata</taxon>
        <taxon>Euteleostomi</taxon>
        <taxon>Actinopterygii</taxon>
        <taxon>Neopterygii</taxon>
        <taxon>Teleostei</taxon>
        <taxon>Protacanthopterygii</taxon>
        <taxon>Esociformes</taxon>
        <taxon>Umbridae</taxon>
        <taxon>Umbra</taxon>
    </lineage>
</organism>
<gene>
    <name evidence="7" type="ORF">UPYG_G00213000</name>
</gene>
<keyword evidence="4" id="KW-0539">Nucleus</keyword>
<dbReference type="PANTHER" id="PTHR24200:SF7">
    <property type="entry name" value="MICROTUBULE-ASSOCIATED TUMOR SUPPRESSOR 1"/>
    <property type="match status" value="1"/>
</dbReference>
<accession>A0ABD0WK66</accession>
<feature type="coiled-coil region" evidence="5">
    <location>
        <begin position="1010"/>
        <end position="1110"/>
    </location>
</feature>
<keyword evidence="8" id="KW-1185">Reference proteome</keyword>
<feature type="compositionally biased region" description="Polar residues" evidence="6">
    <location>
        <begin position="822"/>
        <end position="842"/>
    </location>
</feature>
<feature type="compositionally biased region" description="Polar residues" evidence="6">
    <location>
        <begin position="503"/>
        <end position="521"/>
    </location>
</feature>
<feature type="region of interest" description="Disordered" evidence="6">
    <location>
        <begin position="94"/>
        <end position="123"/>
    </location>
</feature>
<feature type="region of interest" description="Disordered" evidence="6">
    <location>
        <begin position="363"/>
        <end position="393"/>
    </location>
</feature>
<feature type="compositionally biased region" description="Low complexity" evidence="6">
    <location>
        <begin position="568"/>
        <end position="594"/>
    </location>
</feature>
<keyword evidence="3 5" id="KW-0175">Coiled coil</keyword>
<feature type="compositionally biased region" description="Polar residues" evidence="6">
    <location>
        <begin position="763"/>
        <end position="777"/>
    </location>
</feature>
<comment type="similarity">
    <text evidence="2">Belongs to the MTUS1 family.</text>
</comment>
<feature type="coiled-coil region" evidence="5">
    <location>
        <begin position="927"/>
        <end position="982"/>
    </location>
</feature>
<sequence length="1300" mass="140631">MSSELRCVKSMSGPSSQGPLQLALSSGEVDRNGNCIRASTPVSLRSLSSLSDRRTSSTPDVYMECCPSDRSPPPASQPSGLLRIVPASESSCVTTSSASGSMDVVSSPDMASSEGKGRENSPSIGSWEWMMRRNSFCLQEDNTLTVSLSLVELSTSSSALDSPSLPADLGRLSPITTLPDVCDIFHETMVIQSDEHHGPPEGDRLALPGSPLDLFCEADQDVHHKTFLCKPAPAAAYGNTPINPSKNDSLDAGMWPNVSGESISDRTFGLPASEEMDSKGPTQTSTPVGCVGNKPSDYHSHTEFPSTDEHIYTGSPAIQMPRGKQGAATRPPASKPRLIARLTSVSIRHSKAEIKTFSKPDFSSVKPKIMSRPTNSFTGSHALGNNTPRTRIMPCDRTSEVNRNTQVRRTPSKLATMEDGHSRTVGDASAVSDILGMTFIQHDDHFPAESPIAPPILTEDAGGQTSLCDFLSASKHVPPALSSHAGSEAGHLALSNGGLPATQPGNQTFSPSPNEQLTDPSPATVGTAKANEEEAPQRTRKRPGSASPASSTSRQDKVLVIQRRSRCLSDSSSTTSTSTQNRETRASTSSSTSSINPKAYVTLGQSQDRTATQNCPAANFKQPESRKDKERSRKEFKKNSLVAASSRLVAGATVEAGRAYDGSKSRFGLQSIFSRARGAPSTQASSTNSKPPPPEARHRQGRDAGSTAPGGMGSPKAKRSTTTGYQSSLPSVGTSSATTKPPVTVSRLRQTSGHSLAGGLSQPAATSAASKLPQTAARSLPLKASEHSGNAANAQVSTGAASSKTTVLKTRLLTYPGRHTGPASTTGCKTTVSTNQLPSRSGATPLKRSASSRLVRSAAVLQVDKNRPKATPRSQTTQQPPVLPPAQSNGQPDLVPTGATQSDPKNQQLQGLLVASNCRLEAMVVVLQQTLVQRDEALKQRRDLTQELTSLRGQLESSAQSCERLEREKDDVRGSLEGVLQEMQGQHHAELAQLEERLRGYYQAEWEQIHRAYQKQADNCQALMEQQLEELRSSHEALKLELEANHCQQIHHVKQQYELSLEELRKAHEQEMQTLDKTLKETEATLSERIQDLTEENTALKDKLRAEEELADRNVKDSHTLYLEQELESLKVVLDIKTKQLHQQDHKLMQMDKLMEKSVKMEECLKKVQQENEDLKARMDRHAAMSRQLSTEQAMLQESLHKESKVNKRLSMENEELIWKLHNGDISSPRKLSPTSPTHQPFGLQSPRNSAVFTSPVQSPRNSAVFTSPVQSPRNSAVFSSPVQSPRDSAVFSSPPISPR</sequence>
<feature type="compositionally biased region" description="Low complexity" evidence="6">
    <location>
        <begin position="848"/>
        <end position="861"/>
    </location>
</feature>
<proteinExistence type="inferred from homology"/>
<evidence type="ECO:0000256" key="1">
    <source>
        <dbReference type="ARBA" id="ARBA00004123"/>
    </source>
</evidence>
<dbReference type="Proteomes" id="UP001557470">
    <property type="component" value="Unassembled WGS sequence"/>
</dbReference>
<feature type="compositionally biased region" description="Polar residues" evidence="6">
    <location>
        <begin position="720"/>
        <end position="754"/>
    </location>
</feature>
<dbReference type="PANTHER" id="PTHR24200">
    <property type="entry name" value="TOUCAN, ISOFORM A"/>
    <property type="match status" value="1"/>
</dbReference>
<evidence type="ECO:0000313" key="7">
    <source>
        <dbReference type="EMBL" id="KAL0973924.1"/>
    </source>
</evidence>